<sequence>MEPVAPLPPPAGPWVQRWLSPARLAKYRTATDCDLQRALQLYEWNAKISAALMRDLGHVEIGLRNAYAEVIEHYWSGTPDHWTRSAATLFRPVYRMRDGEPVDINRQQRAQLEEACARVGPDGPPGKVIAELTFGFWRFLSSSAHEKTVWVPFLHRAYPPGTNRKRDVDSRVATLNRLRNRVAHHEPLIGENLPREAAKVSALAGLLDPELGAYVAATSDVPGLLLARP</sequence>
<accession>A0A4R2HCK3</accession>
<dbReference type="InterPro" id="IPR011664">
    <property type="entry name" value="Abi_system_AbiD/AbiF-like"/>
</dbReference>
<evidence type="ECO:0000313" key="2">
    <source>
        <dbReference type="Proteomes" id="UP000294508"/>
    </source>
</evidence>
<dbReference type="Proteomes" id="UP000294508">
    <property type="component" value="Unassembled WGS sequence"/>
</dbReference>
<gene>
    <name evidence="1" type="ORF">EV652_109217</name>
</gene>
<dbReference type="AlphaFoldDB" id="A0A4R2HCK3"/>
<proteinExistence type="predicted"/>
<dbReference type="Pfam" id="PF07751">
    <property type="entry name" value="Abi_2"/>
    <property type="match status" value="1"/>
</dbReference>
<protein>
    <submittedName>
        <fullName evidence="1">Abi-like protein</fullName>
    </submittedName>
</protein>
<organism evidence="1 2">
    <name type="scientific">Kribbella steppae</name>
    <dbReference type="NCBI Taxonomy" id="2512223"/>
    <lineage>
        <taxon>Bacteria</taxon>
        <taxon>Bacillati</taxon>
        <taxon>Actinomycetota</taxon>
        <taxon>Actinomycetes</taxon>
        <taxon>Propionibacteriales</taxon>
        <taxon>Kribbellaceae</taxon>
        <taxon>Kribbella</taxon>
    </lineage>
</organism>
<name>A0A4R2HCK3_9ACTN</name>
<keyword evidence="2" id="KW-1185">Reference proteome</keyword>
<comment type="caution">
    <text evidence="1">The sequence shown here is derived from an EMBL/GenBank/DDBJ whole genome shotgun (WGS) entry which is preliminary data.</text>
</comment>
<dbReference type="EMBL" id="SLWN01000009">
    <property type="protein sequence ID" value="TCO23391.1"/>
    <property type="molecule type" value="Genomic_DNA"/>
</dbReference>
<reference evidence="1 2" key="1">
    <citation type="journal article" date="2015" name="Stand. Genomic Sci.">
        <title>Genomic Encyclopedia of Bacterial and Archaeal Type Strains, Phase III: the genomes of soil and plant-associated and newly described type strains.</title>
        <authorList>
            <person name="Whitman W.B."/>
            <person name="Woyke T."/>
            <person name="Klenk H.P."/>
            <person name="Zhou Y."/>
            <person name="Lilburn T.G."/>
            <person name="Beck B.J."/>
            <person name="De Vos P."/>
            <person name="Vandamme P."/>
            <person name="Eisen J.A."/>
            <person name="Garrity G."/>
            <person name="Hugenholtz P."/>
            <person name="Kyrpides N.C."/>
        </authorList>
    </citation>
    <scope>NUCLEOTIDE SEQUENCE [LARGE SCALE GENOMIC DNA]</scope>
    <source>
        <strain evidence="1 2">VKM Ac-2572</strain>
    </source>
</reference>
<evidence type="ECO:0000313" key="1">
    <source>
        <dbReference type="EMBL" id="TCO23391.1"/>
    </source>
</evidence>